<keyword evidence="10 15" id="KW-1133">Transmembrane helix</keyword>
<sequence>MIDLWSCVCVVLLLWYAAILMVAVVGVTELLFNYTTQKFFTLDKSEYEPVTILRPIKGIDPELETCLECSFQQAYAVNALEVILCVDSAADESMPILKRLIAKYPEVDAKILVSPTDNHGNSVDHFGPNPKVNNLAKGFLAAKYDIVWIMDSNVWGHPNLLVNSIKSLNHNLVDGGRTNWTWGPSAGRKVKLVHHVPLAMSITAQSSLWDKLGVKLDETFLFSSHCKFYVGLNKLSPAPCVNGKSNMFRRSDLDEAVARIPNANNPFFSDPSVKLHAQQLASEGPGHSLKFFSKYIGEDNMIAIALWEFLFSRTSLTSDVVIQPLNKSETSKHGIVEFFKRRIRWLRVRKYMVYSATLVEPTTESIVNGVFGTLSISYLMFGEVFIKKFFMLHMILWYLSDTCQYRMLMSRIESYARPVWFSCQFNWYEWTCVWMLREVFALPIWIIAMLGHEIDWRGRPFRIKPDLTAEEL</sequence>
<comment type="pathway">
    <text evidence="2">Lipid metabolism; sphingolipid metabolism.</text>
</comment>
<evidence type="ECO:0000256" key="7">
    <source>
        <dbReference type="ARBA" id="ARBA00022676"/>
    </source>
</evidence>
<dbReference type="HOGENOM" id="CLU_030898_1_0_1"/>
<dbReference type="InterPro" id="IPR029044">
    <property type="entry name" value="Nucleotide-diphossugar_trans"/>
</dbReference>
<evidence type="ECO:0000256" key="9">
    <source>
        <dbReference type="ARBA" id="ARBA00022692"/>
    </source>
</evidence>
<evidence type="ECO:0000256" key="3">
    <source>
        <dbReference type="ARBA" id="ARBA00004991"/>
    </source>
</evidence>
<protein>
    <recommendedName>
        <fullName evidence="6">Ceramide glucosyltransferase</fullName>
        <ecNumber evidence="5">2.4.1.80</ecNumber>
    </recommendedName>
    <alternativeName>
        <fullName evidence="13">Glucosylceramide synthase</fullName>
    </alternativeName>
    <alternativeName>
        <fullName evidence="14">UDP-glucose ceramide glucosyltransferase</fullName>
    </alternativeName>
    <alternativeName>
        <fullName evidence="12">UDP-glucose:N-acylsphingosine D-glucosyltransferase</fullName>
    </alternativeName>
</protein>
<dbReference type="Proteomes" id="UP000000707">
    <property type="component" value="Unassembled WGS sequence"/>
</dbReference>
<reference evidence="16 17" key="1">
    <citation type="journal article" date="2011" name="Proc. Natl. Acad. Sci. U.S.A.">
        <title>Comparative genomics of xylose-fermenting fungi for enhanced biofuel production.</title>
        <authorList>
            <person name="Wohlbach D.J."/>
            <person name="Kuo A."/>
            <person name="Sato T.K."/>
            <person name="Potts K.M."/>
            <person name="Salamov A.A."/>
            <person name="LaButti K.M."/>
            <person name="Sun H."/>
            <person name="Clum A."/>
            <person name="Pangilinan J.L."/>
            <person name="Lindquist E.A."/>
            <person name="Lucas S."/>
            <person name="Lapidus A."/>
            <person name="Jin M."/>
            <person name="Gunawan C."/>
            <person name="Balan V."/>
            <person name="Dale B.E."/>
            <person name="Jeffries T.W."/>
            <person name="Zinkel R."/>
            <person name="Barry K.W."/>
            <person name="Grigoriev I.V."/>
            <person name="Gasch A.P."/>
        </authorList>
    </citation>
    <scope>NUCLEOTIDE SEQUENCE [LARGE SCALE GENOMIC DNA]</scope>
    <source>
        <strain evidence="17">ATCC 10573 / BCRC 21748 / CBS 615 / JCM 9827 / NBRC 10315 / NRRL Y-1498 / VKM Y-70</strain>
    </source>
</reference>
<dbReference type="SUPFAM" id="SSF53448">
    <property type="entry name" value="Nucleotide-diphospho-sugar transferases"/>
    <property type="match status" value="1"/>
</dbReference>
<evidence type="ECO:0000256" key="13">
    <source>
        <dbReference type="ARBA" id="ARBA00031543"/>
    </source>
</evidence>
<evidence type="ECO:0000256" key="1">
    <source>
        <dbReference type="ARBA" id="ARBA00004141"/>
    </source>
</evidence>
<name>G3BCA3_CANTC</name>
<evidence type="ECO:0000256" key="14">
    <source>
        <dbReference type="ARBA" id="ARBA00032575"/>
    </source>
</evidence>
<evidence type="ECO:0000256" key="4">
    <source>
        <dbReference type="ARBA" id="ARBA00006739"/>
    </source>
</evidence>
<accession>G3BCA3</accession>
<evidence type="ECO:0000256" key="10">
    <source>
        <dbReference type="ARBA" id="ARBA00022989"/>
    </source>
</evidence>
<keyword evidence="8" id="KW-0808">Transferase</keyword>
<keyword evidence="17" id="KW-1185">Reference proteome</keyword>
<dbReference type="OrthoDB" id="1483400at2759"/>
<dbReference type="AlphaFoldDB" id="G3BCA3"/>
<feature type="transmembrane region" description="Helical" evidence="15">
    <location>
        <begin position="12"/>
        <end position="32"/>
    </location>
</feature>
<evidence type="ECO:0000313" key="16">
    <source>
        <dbReference type="EMBL" id="EGV60153.1"/>
    </source>
</evidence>
<dbReference type="GO" id="GO:0006679">
    <property type="term" value="P:glucosylceramide biosynthetic process"/>
    <property type="evidence" value="ECO:0007669"/>
    <property type="project" value="TreeGrafter"/>
</dbReference>
<dbReference type="Gene3D" id="3.90.550.10">
    <property type="entry name" value="Spore Coat Polysaccharide Biosynthesis Protein SpsA, Chain A"/>
    <property type="match status" value="1"/>
</dbReference>
<organism evidence="17">
    <name type="scientific">Candida tenuis (strain ATCC 10573 / BCRC 21748 / CBS 615 / JCM 9827 / NBRC 10315 / NRRL Y-1498 / VKM Y-70)</name>
    <name type="common">Yeast</name>
    <name type="synonym">Yamadazyma tenuis</name>
    <dbReference type="NCBI Taxonomy" id="590646"/>
    <lineage>
        <taxon>Eukaryota</taxon>
        <taxon>Fungi</taxon>
        <taxon>Dikarya</taxon>
        <taxon>Ascomycota</taxon>
        <taxon>Saccharomycotina</taxon>
        <taxon>Pichiomycetes</taxon>
        <taxon>Debaryomycetaceae</taxon>
        <taxon>Yamadazyma</taxon>
    </lineage>
</organism>
<comment type="pathway">
    <text evidence="3">Sphingolipid metabolism.</text>
</comment>
<evidence type="ECO:0000256" key="8">
    <source>
        <dbReference type="ARBA" id="ARBA00022679"/>
    </source>
</evidence>
<proteinExistence type="inferred from homology"/>
<dbReference type="eggNOG" id="KOG2547">
    <property type="taxonomic scope" value="Eukaryota"/>
</dbReference>
<dbReference type="UniPathway" id="UPA00222"/>
<dbReference type="GO" id="GO:0016020">
    <property type="term" value="C:membrane"/>
    <property type="evidence" value="ECO:0007669"/>
    <property type="project" value="UniProtKB-SubCell"/>
</dbReference>
<keyword evidence="9 15" id="KW-0812">Transmembrane</keyword>
<dbReference type="PANTHER" id="PTHR12726">
    <property type="entry name" value="CERAMIDE GLUCOSYLTRANSFERASE"/>
    <property type="match status" value="1"/>
</dbReference>
<comment type="subcellular location">
    <subcellularLocation>
        <location evidence="1">Membrane</location>
        <topology evidence="1">Multi-pass membrane protein</topology>
    </subcellularLocation>
</comment>
<keyword evidence="7" id="KW-0328">Glycosyltransferase</keyword>
<dbReference type="EC" id="2.4.1.80" evidence="5"/>
<evidence type="ECO:0000313" key="17">
    <source>
        <dbReference type="Proteomes" id="UP000000707"/>
    </source>
</evidence>
<evidence type="ECO:0000256" key="2">
    <source>
        <dbReference type="ARBA" id="ARBA00004760"/>
    </source>
</evidence>
<dbReference type="PANTHER" id="PTHR12726:SF0">
    <property type="entry name" value="CERAMIDE GLUCOSYLTRANSFERASE"/>
    <property type="match status" value="1"/>
</dbReference>
<dbReference type="EMBL" id="GL996528">
    <property type="protein sequence ID" value="EGV60153.1"/>
    <property type="molecule type" value="Genomic_DNA"/>
</dbReference>
<evidence type="ECO:0000256" key="11">
    <source>
        <dbReference type="ARBA" id="ARBA00023136"/>
    </source>
</evidence>
<evidence type="ECO:0000256" key="5">
    <source>
        <dbReference type="ARBA" id="ARBA00012699"/>
    </source>
</evidence>
<dbReference type="GO" id="GO:0008120">
    <property type="term" value="F:ceramide glucosyltransferase activity"/>
    <property type="evidence" value="ECO:0007669"/>
    <property type="project" value="UniProtKB-EC"/>
</dbReference>
<evidence type="ECO:0000256" key="12">
    <source>
        <dbReference type="ARBA" id="ARBA00031017"/>
    </source>
</evidence>
<dbReference type="Pfam" id="PF13506">
    <property type="entry name" value="Glyco_transf_21"/>
    <property type="match status" value="1"/>
</dbReference>
<dbReference type="STRING" id="590646.G3BCA3"/>
<evidence type="ECO:0000256" key="15">
    <source>
        <dbReference type="SAM" id="Phobius"/>
    </source>
</evidence>
<keyword evidence="11 15" id="KW-0472">Membrane</keyword>
<dbReference type="InterPro" id="IPR025993">
    <property type="entry name" value="Ceramide_glucosylTrfase"/>
</dbReference>
<evidence type="ECO:0000256" key="6">
    <source>
        <dbReference type="ARBA" id="ARBA00019988"/>
    </source>
</evidence>
<comment type="similarity">
    <text evidence="4">Belongs to the glycosyltransferase 2 family.</text>
</comment>
<gene>
    <name evidence="16" type="ORF">CANTEDRAFT_127098</name>
</gene>